<dbReference type="PANTHER" id="PTHR48081">
    <property type="entry name" value="AB HYDROLASE SUPERFAMILY PROTEIN C4A8.06C"/>
    <property type="match status" value="1"/>
</dbReference>
<gene>
    <name evidence="3" type="ORF">TTEB3V08_LOCUS9770</name>
</gene>
<accession>A0A7R9NZJ1</accession>
<dbReference type="AlphaFoldDB" id="A0A7R9NZJ1"/>
<dbReference type="GO" id="GO:0004061">
    <property type="term" value="F:arylformamidase activity"/>
    <property type="evidence" value="ECO:0007669"/>
    <property type="project" value="TreeGrafter"/>
</dbReference>
<dbReference type="PANTHER" id="PTHR48081:SF33">
    <property type="entry name" value="KYNURENINE FORMAMIDASE"/>
    <property type="match status" value="1"/>
</dbReference>
<name>A0A7R9NZJ1_9NEOP</name>
<evidence type="ECO:0000259" key="2">
    <source>
        <dbReference type="Pfam" id="PF07859"/>
    </source>
</evidence>
<keyword evidence="1" id="KW-0378">Hydrolase</keyword>
<dbReference type="InterPro" id="IPR029058">
    <property type="entry name" value="AB_hydrolase_fold"/>
</dbReference>
<evidence type="ECO:0000313" key="3">
    <source>
        <dbReference type="EMBL" id="CAD7461867.1"/>
    </source>
</evidence>
<dbReference type="InterPro" id="IPR050300">
    <property type="entry name" value="GDXG_lipolytic_enzyme"/>
</dbReference>
<dbReference type="Gene3D" id="3.40.50.1820">
    <property type="entry name" value="alpha/beta hydrolase"/>
    <property type="match status" value="1"/>
</dbReference>
<dbReference type="Pfam" id="PF07859">
    <property type="entry name" value="Abhydrolase_3"/>
    <property type="match status" value="1"/>
</dbReference>
<dbReference type="EMBL" id="OE005298">
    <property type="protein sequence ID" value="CAD7461867.1"/>
    <property type="molecule type" value="Genomic_DNA"/>
</dbReference>
<dbReference type="SUPFAM" id="SSF53474">
    <property type="entry name" value="alpha/beta-Hydrolases"/>
    <property type="match status" value="1"/>
</dbReference>
<protein>
    <recommendedName>
        <fullName evidence="2">Alpha/beta hydrolase fold-3 domain-containing protein</fullName>
    </recommendedName>
</protein>
<proteinExistence type="predicted"/>
<reference evidence="3" key="1">
    <citation type="submission" date="2020-11" db="EMBL/GenBank/DDBJ databases">
        <authorList>
            <person name="Tran Van P."/>
        </authorList>
    </citation>
    <scope>NUCLEOTIDE SEQUENCE</scope>
</reference>
<sequence length="343" mass="38597">MGTINAVKRTLSDLSLVRTVRGNALRTARNARLALSKPDMLTLSRAQRTCVASRVVVGKPAVLKRHLTARRERNVSCGRVCCCLAPHFARIMDDNEVLRQELELQYSPSRWSNRFSDPSEVINHHCQVVTAASERVKSKVPYEAEISYGQRQGQKLDIFGGTHLSSLKLETIVEEIEEAAVYIMKYAIKLGSRRVVFGGHSAGAHLLAMLLSSVWYSKLHDDQRKLINGFILFSGVFDLKPIVNTYINDALSLSQSDARLLSPMFLDVKQSGCEKLPKILVVVGQYDSPAFQEQSKQYTQKLQHENYEVSLLTIPDVDHFDIVANLDSDEYILVKTMIEFIKS</sequence>
<dbReference type="InterPro" id="IPR013094">
    <property type="entry name" value="AB_hydrolase_3"/>
</dbReference>
<organism evidence="3">
    <name type="scientific">Timema tahoe</name>
    <dbReference type="NCBI Taxonomy" id="61484"/>
    <lineage>
        <taxon>Eukaryota</taxon>
        <taxon>Metazoa</taxon>
        <taxon>Ecdysozoa</taxon>
        <taxon>Arthropoda</taxon>
        <taxon>Hexapoda</taxon>
        <taxon>Insecta</taxon>
        <taxon>Pterygota</taxon>
        <taxon>Neoptera</taxon>
        <taxon>Polyneoptera</taxon>
        <taxon>Phasmatodea</taxon>
        <taxon>Timematodea</taxon>
        <taxon>Timematoidea</taxon>
        <taxon>Timematidae</taxon>
        <taxon>Timema</taxon>
    </lineage>
</organism>
<feature type="domain" description="Alpha/beta hydrolase fold-3" evidence="2">
    <location>
        <begin position="171"/>
        <end position="319"/>
    </location>
</feature>
<evidence type="ECO:0000256" key="1">
    <source>
        <dbReference type="ARBA" id="ARBA00022801"/>
    </source>
</evidence>